<reference evidence="7" key="1">
    <citation type="journal article" date="2016" name="Proc. Natl. Acad. Sci. U.S.A.">
        <title>Lipid metabolic changes in an early divergent fungus govern the establishment of a mutualistic symbiosis with endobacteria.</title>
        <authorList>
            <person name="Lastovetsky O.A."/>
            <person name="Gaspar M.L."/>
            <person name="Mondo S.J."/>
            <person name="LaButti K.M."/>
            <person name="Sandor L."/>
            <person name="Grigoriev I.V."/>
            <person name="Henry S.A."/>
            <person name="Pawlowska T.E."/>
        </authorList>
    </citation>
    <scope>NUCLEOTIDE SEQUENCE [LARGE SCALE GENOMIC DNA]</scope>
    <source>
        <strain evidence="7">ATCC 52814</strain>
    </source>
</reference>
<dbReference type="EMBL" id="KV921873">
    <property type="protein sequence ID" value="ORE09733.1"/>
    <property type="molecule type" value="Genomic_DNA"/>
</dbReference>
<keyword evidence="3" id="KW-0804">Transcription</keyword>
<comment type="subcellular location">
    <subcellularLocation>
        <location evidence="1">Nucleus</location>
    </subcellularLocation>
</comment>
<feature type="compositionally biased region" description="Basic and acidic residues" evidence="5">
    <location>
        <begin position="237"/>
        <end position="249"/>
    </location>
</feature>
<dbReference type="Proteomes" id="UP000242414">
    <property type="component" value="Unassembled WGS sequence"/>
</dbReference>
<evidence type="ECO:0000259" key="6">
    <source>
        <dbReference type="PROSITE" id="PS51821"/>
    </source>
</evidence>
<feature type="domain" description="Velvet" evidence="6">
    <location>
        <begin position="16"/>
        <end position="218"/>
    </location>
</feature>
<proteinExistence type="predicted"/>
<dbReference type="Pfam" id="PF11754">
    <property type="entry name" value="Velvet"/>
    <property type="match status" value="1"/>
</dbReference>
<protein>
    <recommendedName>
        <fullName evidence="6">Velvet domain-containing protein</fullName>
    </recommendedName>
</protein>
<dbReference type="InterPro" id="IPR021740">
    <property type="entry name" value="Velvet"/>
</dbReference>
<evidence type="ECO:0000256" key="5">
    <source>
        <dbReference type="SAM" id="MobiDB-lite"/>
    </source>
</evidence>
<dbReference type="AlphaFoldDB" id="A0A1X0RCF8"/>
<dbReference type="InterPro" id="IPR037525">
    <property type="entry name" value="Velvet_dom"/>
</dbReference>
<evidence type="ECO:0000313" key="7">
    <source>
        <dbReference type="EMBL" id="ORE09733.1"/>
    </source>
</evidence>
<dbReference type="VEuPathDB" id="FungiDB:BCV72DRAFT_56124"/>
<accession>A0A1X0RCF8</accession>
<dbReference type="PROSITE" id="PS51821">
    <property type="entry name" value="VELVET"/>
    <property type="match status" value="1"/>
</dbReference>
<keyword evidence="2" id="KW-0805">Transcription regulation</keyword>
<evidence type="ECO:0000256" key="2">
    <source>
        <dbReference type="ARBA" id="ARBA00023015"/>
    </source>
</evidence>
<dbReference type="GO" id="GO:0005634">
    <property type="term" value="C:nucleus"/>
    <property type="evidence" value="ECO:0007669"/>
    <property type="project" value="UniProtKB-SubCell"/>
</dbReference>
<evidence type="ECO:0000256" key="1">
    <source>
        <dbReference type="ARBA" id="ARBA00004123"/>
    </source>
</evidence>
<evidence type="ECO:0000256" key="3">
    <source>
        <dbReference type="ARBA" id="ARBA00023163"/>
    </source>
</evidence>
<sequence length="265" mass="29659">MTSIVPPPLGLGRPSQKSKRYKLKIIQNPIRARSCGFGEKDRRPIDPPPILQLFIEGSDGILQNAVEDTSNVSLFVVQCDLYSEDGQDHRGHVYNPSSTVNANDSSKGTLVSFVDPQPIRSLMGAVVSNAYQLNDEHDQPGIFFVFQDLSVRIEGKFRLKFVFMNLAAGDPLTMSTDISDVVFSDPFTVYSAKNFPGMTDSTPLSQCFAQQGIKISIRKGRRIRRLVPTSEDCTTEQDQKRKEKELEEAKPTYKRIEISSFLSSF</sequence>
<organism evidence="7">
    <name type="scientific">Rhizopus microsporus var. microsporus</name>
    <dbReference type="NCBI Taxonomy" id="86635"/>
    <lineage>
        <taxon>Eukaryota</taxon>
        <taxon>Fungi</taxon>
        <taxon>Fungi incertae sedis</taxon>
        <taxon>Mucoromycota</taxon>
        <taxon>Mucoromycotina</taxon>
        <taxon>Mucoromycetes</taxon>
        <taxon>Mucorales</taxon>
        <taxon>Mucorineae</taxon>
        <taxon>Rhizopodaceae</taxon>
        <taxon>Rhizopus</taxon>
    </lineage>
</organism>
<gene>
    <name evidence="7" type="ORF">BCV72DRAFT_56124</name>
</gene>
<dbReference type="InterPro" id="IPR038491">
    <property type="entry name" value="Velvet_dom_sf"/>
</dbReference>
<evidence type="ECO:0000256" key="4">
    <source>
        <dbReference type="ARBA" id="ARBA00023242"/>
    </source>
</evidence>
<dbReference type="PANTHER" id="PTHR33572:SF3">
    <property type="entry name" value="VELVET COMPLEX SUBUNIT B"/>
    <property type="match status" value="1"/>
</dbReference>
<dbReference type="PANTHER" id="PTHR33572">
    <property type="entry name" value="SPORE DEVELOPMENT REGULATOR VOSA"/>
    <property type="match status" value="1"/>
</dbReference>
<name>A0A1X0RCF8_RHIZD</name>
<dbReference type="OrthoDB" id="3056235at2759"/>
<dbReference type="Gene3D" id="2.60.40.3960">
    <property type="entry name" value="Velvet domain"/>
    <property type="match status" value="1"/>
</dbReference>
<feature type="region of interest" description="Disordered" evidence="5">
    <location>
        <begin position="230"/>
        <end position="249"/>
    </location>
</feature>
<keyword evidence="4" id="KW-0539">Nucleus</keyword>